<dbReference type="Proteomes" id="UP000183028">
    <property type="component" value="Unassembled WGS sequence"/>
</dbReference>
<dbReference type="AlphaFoldDB" id="A0A1H6XA57"/>
<accession>A0A1H6XA57</accession>
<reference evidence="2" key="1">
    <citation type="submission" date="2016-10" db="EMBL/GenBank/DDBJ databases">
        <authorList>
            <person name="Varghese N."/>
        </authorList>
    </citation>
    <scope>NUCLEOTIDE SEQUENCE [LARGE SCALE GENOMIC DNA]</scope>
    <source>
        <strain evidence="2">DSM 20406</strain>
    </source>
</reference>
<evidence type="ECO:0008006" key="3">
    <source>
        <dbReference type="Google" id="ProtNLM"/>
    </source>
</evidence>
<sequence>MSAKKRFLTIQYRMKRITAQDVANMIKIGSITEEDIPDALKDEVEELMNAKSDSDKAQ</sequence>
<protein>
    <recommendedName>
        <fullName evidence="3">XkdX family protein</fullName>
    </recommendedName>
</protein>
<dbReference type="EMBL" id="FNYK01000086">
    <property type="protein sequence ID" value="SEJ26043.1"/>
    <property type="molecule type" value="Genomic_DNA"/>
</dbReference>
<proteinExistence type="predicted"/>
<evidence type="ECO:0000313" key="2">
    <source>
        <dbReference type="Proteomes" id="UP000183028"/>
    </source>
</evidence>
<keyword evidence="2" id="KW-1185">Reference proteome</keyword>
<evidence type="ECO:0000313" key="1">
    <source>
        <dbReference type="EMBL" id="SEJ26043.1"/>
    </source>
</evidence>
<name>A0A1H6XA57_9FIRM</name>
<organism evidence="1 2">
    <name type="scientific">Sharpea azabuensis</name>
    <dbReference type="NCBI Taxonomy" id="322505"/>
    <lineage>
        <taxon>Bacteria</taxon>
        <taxon>Bacillati</taxon>
        <taxon>Bacillota</taxon>
        <taxon>Erysipelotrichia</taxon>
        <taxon>Erysipelotrichales</taxon>
        <taxon>Coprobacillaceae</taxon>
        <taxon>Sharpea</taxon>
    </lineage>
</organism>
<gene>
    <name evidence="1" type="ORF">SAMN04487834_10865</name>
</gene>
<dbReference type="RefSeq" id="WP_177164992.1">
    <property type="nucleotide sequence ID" value="NZ_FNYK01000086.1"/>
</dbReference>